<evidence type="ECO:0000256" key="3">
    <source>
        <dbReference type="ARBA" id="ARBA00022737"/>
    </source>
</evidence>
<gene>
    <name evidence="9" type="primary">RvY_09111-1</name>
    <name evidence="9" type="synonym">RvY_09111.1</name>
    <name evidence="9" type="ORF">RvY_09111</name>
</gene>
<dbReference type="InterPro" id="IPR051341">
    <property type="entry name" value="Zyg-11_UBL_adapter"/>
</dbReference>
<organism evidence="9 10">
    <name type="scientific">Ramazzottius varieornatus</name>
    <name type="common">Water bear</name>
    <name type="synonym">Tardigrade</name>
    <dbReference type="NCBI Taxonomy" id="947166"/>
    <lineage>
        <taxon>Eukaryota</taxon>
        <taxon>Metazoa</taxon>
        <taxon>Ecdysozoa</taxon>
        <taxon>Tardigrada</taxon>
        <taxon>Eutardigrada</taxon>
        <taxon>Parachela</taxon>
        <taxon>Hypsibioidea</taxon>
        <taxon>Ramazzottiidae</taxon>
        <taxon>Ramazzottius</taxon>
    </lineage>
</organism>
<evidence type="ECO:0000256" key="2">
    <source>
        <dbReference type="ARBA" id="ARBA00022614"/>
    </source>
</evidence>
<accession>A0A1D1V889</accession>
<evidence type="ECO:0000259" key="7">
    <source>
        <dbReference type="Pfam" id="PF22964"/>
    </source>
</evidence>
<evidence type="ECO:0000313" key="9">
    <source>
        <dbReference type="EMBL" id="GAU97886.1"/>
    </source>
</evidence>
<dbReference type="STRING" id="947166.A0A1D1V889"/>
<feature type="domain" description="Zer-1-like leucine-rich repeats region" evidence="8">
    <location>
        <begin position="222"/>
        <end position="357"/>
    </location>
</feature>
<keyword evidence="10" id="KW-1185">Reference proteome</keyword>
<evidence type="ECO:0000256" key="5">
    <source>
        <dbReference type="ARBA" id="ARBA00067612"/>
    </source>
</evidence>
<evidence type="ECO:0000256" key="4">
    <source>
        <dbReference type="ARBA" id="ARBA00022786"/>
    </source>
</evidence>
<dbReference type="Proteomes" id="UP000186922">
    <property type="component" value="Unassembled WGS sequence"/>
</dbReference>
<dbReference type="InterPro" id="IPR032675">
    <property type="entry name" value="LRR_dom_sf"/>
</dbReference>
<protein>
    <recommendedName>
        <fullName evidence="5">Protein zer-1 homolog</fullName>
    </recommendedName>
    <alternativeName>
        <fullName evidence="6">Zyg-11 homolog B-like protein</fullName>
    </alternativeName>
</protein>
<comment type="similarity">
    <text evidence="1">Belongs to the zyg-11 family.</text>
</comment>
<name>A0A1D1V889_RAMVA</name>
<dbReference type="OrthoDB" id="5783533at2759"/>
<dbReference type="Pfam" id="PF22964">
    <property type="entry name" value="ZER1-like_2nd"/>
    <property type="match status" value="1"/>
</dbReference>
<comment type="caution">
    <text evidence="9">The sequence shown here is derived from an EMBL/GenBank/DDBJ whole genome shotgun (WGS) entry which is preliminary data.</text>
</comment>
<dbReference type="FunFam" id="1.25.10.10:FF:000111">
    <property type="entry name" value="Protein zer-1 homolog"/>
    <property type="match status" value="1"/>
</dbReference>
<dbReference type="GO" id="GO:0031462">
    <property type="term" value="C:Cul2-RING ubiquitin ligase complex"/>
    <property type="evidence" value="ECO:0007669"/>
    <property type="project" value="TreeGrafter"/>
</dbReference>
<dbReference type="Gene3D" id="3.80.10.10">
    <property type="entry name" value="Ribonuclease Inhibitor"/>
    <property type="match status" value="1"/>
</dbReference>
<keyword evidence="3" id="KW-0677">Repeat</keyword>
<dbReference type="InterPro" id="IPR016024">
    <property type="entry name" value="ARM-type_fold"/>
</dbReference>
<dbReference type="PANTHER" id="PTHR12904">
    <property type="match status" value="1"/>
</dbReference>
<dbReference type="PANTHER" id="PTHR12904:SF23">
    <property type="entry name" value="PROTEIN ZER-1 HOMOLOG"/>
    <property type="match status" value="1"/>
</dbReference>
<evidence type="ECO:0000256" key="6">
    <source>
        <dbReference type="ARBA" id="ARBA00081214"/>
    </source>
</evidence>
<dbReference type="Pfam" id="PF25013">
    <property type="entry name" value="LRR_Zer-1"/>
    <property type="match status" value="1"/>
</dbReference>
<dbReference type="InterPro" id="IPR055142">
    <property type="entry name" value="ZER1-like_C"/>
</dbReference>
<dbReference type="InterPro" id="IPR056845">
    <property type="entry name" value="LRR_Zer-1"/>
</dbReference>
<dbReference type="InterPro" id="IPR011989">
    <property type="entry name" value="ARM-like"/>
</dbReference>
<reference evidence="9 10" key="1">
    <citation type="journal article" date="2016" name="Nat. Commun.">
        <title>Extremotolerant tardigrade genome and improved radiotolerance of human cultured cells by tardigrade-unique protein.</title>
        <authorList>
            <person name="Hashimoto T."/>
            <person name="Horikawa D.D."/>
            <person name="Saito Y."/>
            <person name="Kuwahara H."/>
            <person name="Kozuka-Hata H."/>
            <person name="Shin-I T."/>
            <person name="Minakuchi Y."/>
            <person name="Ohishi K."/>
            <person name="Motoyama A."/>
            <person name="Aizu T."/>
            <person name="Enomoto A."/>
            <person name="Kondo K."/>
            <person name="Tanaka S."/>
            <person name="Hara Y."/>
            <person name="Koshikawa S."/>
            <person name="Sagara H."/>
            <person name="Miura T."/>
            <person name="Yokobori S."/>
            <person name="Miyagawa K."/>
            <person name="Suzuki Y."/>
            <person name="Kubo T."/>
            <person name="Oyama M."/>
            <person name="Kohara Y."/>
            <person name="Fujiyama A."/>
            <person name="Arakawa K."/>
            <person name="Katayama T."/>
            <person name="Toyoda A."/>
            <person name="Kunieda T."/>
        </authorList>
    </citation>
    <scope>NUCLEOTIDE SEQUENCE [LARGE SCALE GENOMIC DNA]</scope>
    <source>
        <strain evidence="9 10">YOKOZUNA-1</strain>
    </source>
</reference>
<sequence>MEGSRLTLEHRIVPFQEWKTNSPPTLLESACISFLKNLQHFCEARNGILYMKPEVQIPIGTSDILLEKYSQMRHLVDLSRFSDIKRNAEAEDDVFITIFFNPLPDTKQTRLKRARLEDLKLTADVVASLIQHHPDLEELNVNVSDPHGVVVEAISSLRSRLTKLNFYNFQNIFGEEMARYFRTDDSGVISHYKTRQYVIDTPKLLSLGVKRKTAHTSGLFSTLIKPMTQLQHLDLSQSVVDNFSFLIGSLQKTLSSLCLYGVKITNADFQTVATLKRLKFLDVSQTEIVTDHSPSCLRLLSDSLPELEYLDISYTCLCDPITGANLSDPKMQGIVPSSIEGLRGRQRPLQFLGLFQCRNGACQWSSIPALRVSGDANETQIITSLEIYMFRARYLHKALNDAYRLLRYENCGNPHLILKLILDAMFMYPKSMRIQIAGSAALFYVVRNDGQSKIGKMDPYMRRLVIRAIVTAMGNNLNEQTMLRNGCLTLCQFHIPNEVMFIYKDVVTVLLKMLRLAALDEFLLRIGVLLLNSLACQVENEHKMMVGEMKAVETMIDIIEARLRDTNCDEVMEVSWSMMWNVTDETPRNCERFLDRNGMNLFQRCLTTFPDKGELLRNMMGLLGNVAEVQALRCKLMVAQYIKVFSNLLDSTSDGIEVSYNACGVLAHICADGPDTWTVESPSWDEIQSKMIHAINRWALRSKRNINYRSFEPILRLIPGSKSHASQHWACWALANLTRVYPDKYCPLLEKEKGLERLKPVIEDDDPARWDTKRLISRVLLHHARFMDRIPVESWSDEDMDVSDVDLEMDGEL</sequence>
<dbReference type="AlphaFoldDB" id="A0A1D1V889"/>
<evidence type="ECO:0000259" key="8">
    <source>
        <dbReference type="Pfam" id="PF25013"/>
    </source>
</evidence>
<keyword evidence="4" id="KW-0833">Ubl conjugation pathway</keyword>
<dbReference type="EMBL" id="BDGG01000004">
    <property type="protein sequence ID" value="GAU97886.1"/>
    <property type="molecule type" value="Genomic_DNA"/>
</dbReference>
<dbReference type="SUPFAM" id="SSF52047">
    <property type="entry name" value="RNI-like"/>
    <property type="match status" value="1"/>
</dbReference>
<dbReference type="SUPFAM" id="SSF48371">
    <property type="entry name" value="ARM repeat"/>
    <property type="match status" value="1"/>
</dbReference>
<dbReference type="Gene3D" id="1.25.10.10">
    <property type="entry name" value="Leucine-rich Repeat Variant"/>
    <property type="match status" value="1"/>
</dbReference>
<feature type="domain" description="Protein zer-1 homolog-like C-terminal" evidence="7">
    <location>
        <begin position="426"/>
        <end position="781"/>
    </location>
</feature>
<keyword evidence="2" id="KW-0433">Leucine-rich repeat</keyword>
<evidence type="ECO:0000256" key="1">
    <source>
        <dbReference type="ARBA" id="ARBA00009420"/>
    </source>
</evidence>
<proteinExistence type="inferred from homology"/>
<evidence type="ECO:0000313" key="10">
    <source>
        <dbReference type="Proteomes" id="UP000186922"/>
    </source>
</evidence>